<dbReference type="Proteomes" id="UP000069443">
    <property type="component" value="Unassembled WGS sequence"/>
</dbReference>
<gene>
    <name evidence="1" type="ORF">RMCC_2657</name>
</gene>
<keyword evidence="2" id="KW-1185">Reference proteome</keyword>
<evidence type="ECO:0000313" key="1">
    <source>
        <dbReference type="EMBL" id="GAS95691.1"/>
    </source>
</evidence>
<dbReference type="RefSeq" id="WP_062656840.1">
    <property type="nucleotide sequence ID" value="NZ_BCSY01000042.1"/>
</dbReference>
<protein>
    <submittedName>
        <fullName evidence="1">Uncharacterized protein</fullName>
    </submittedName>
</protein>
<sequence>MSAPALPVLDTSRADLVAAIAAVGAKHGVAHLDAHPEGDVIECVCGWFYVREDHELHRAKEIAAALGAAAIHAPVIVAEDGTCTPRFFEFFDDHSQAAKAGDDEGLPVGTAYITAWTTSHGGTDQ</sequence>
<comment type="caution">
    <text evidence="1">The sequence shown here is derived from an EMBL/GenBank/DDBJ whole genome shotgun (WGS) entry which is preliminary data.</text>
</comment>
<evidence type="ECO:0000313" key="2">
    <source>
        <dbReference type="Proteomes" id="UP000069443"/>
    </source>
</evidence>
<reference evidence="2" key="2">
    <citation type="submission" date="2016-02" db="EMBL/GenBank/DDBJ databases">
        <title>Draft genome sequence of five rapidly growing Mycobacterium species.</title>
        <authorList>
            <person name="Katahira K."/>
            <person name="Gotou Y."/>
            <person name="Iida K."/>
            <person name="Ogura Y."/>
            <person name="Hayashi T."/>
        </authorList>
    </citation>
    <scope>NUCLEOTIDE SEQUENCE [LARGE SCALE GENOMIC DNA]</scope>
    <source>
        <strain evidence="2">JCM15298</strain>
    </source>
</reference>
<name>A0A100WCJ9_MYCCR</name>
<dbReference type="AlphaFoldDB" id="A0A100WCJ9"/>
<proteinExistence type="predicted"/>
<organism evidence="1 2">
    <name type="scientific">Mycolicibacterium canariasense</name>
    <name type="common">Mycobacterium canariasense</name>
    <dbReference type="NCBI Taxonomy" id="228230"/>
    <lineage>
        <taxon>Bacteria</taxon>
        <taxon>Bacillati</taxon>
        <taxon>Actinomycetota</taxon>
        <taxon>Actinomycetes</taxon>
        <taxon>Mycobacteriales</taxon>
        <taxon>Mycobacteriaceae</taxon>
        <taxon>Mycolicibacterium</taxon>
    </lineage>
</organism>
<accession>A0A100WCJ9</accession>
<reference evidence="2" key="1">
    <citation type="journal article" date="2016" name="Genome Announc.">
        <title>Draft Genome Sequences of Five Rapidly Growing Mycobacterium Species, M. thermoresistibile, M. fortuitum subsp. acetamidolyticum, M. canariasense, M. brisbanense, and M. novocastrense.</title>
        <authorList>
            <person name="Katahira K."/>
            <person name="Ogura Y."/>
            <person name="Gotoh Y."/>
            <person name="Hayashi T."/>
        </authorList>
    </citation>
    <scope>NUCLEOTIDE SEQUENCE [LARGE SCALE GENOMIC DNA]</scope>
    <source>
        <strain evidence="2">JCM15298</strain>
    </source>
</reference>
<dbReference type="STRING" id="228230.RMCC_2657"/>
<dbReference type="EMBL" id="BCSY01000042">
    <property type="protein sequence ID" value="GAS95691.1"/>
    <property type="molecule type" value="Genomic_DNA"/>
</dbReference>